<keyword evidence="10" id="KW-1185">Reference proteome</keyword>
<evidence type="ECO:0000256" key="6">
    <source>
        <dbReference type="PROSITE-ProRule" id="PRU10133"/>
    </source>
</evidence>
<dbReference type="Proteomes" id="UP001626550">
    <property type="component" value="Unassembled WGS sequence"/>
</dbReference>
<proteinExistence type="inferred from homology"/>
<comment type="similarity">
    <text evidence="7">Belongs to the ubiquitin-conjugating enzyme family.</text>
</comment>
<evidence type="ECO:0000256" key="4">
    <source>
        <dbReference type="ARBA" id="ARBA00022786"/>
    </source>
</evidence>
<evidence type="ECO:0000256" key="5">
    <source>
        <dbReference type="ARBA" id="ARBA00022840"/>
    </source>
</evidence>
<keyword evidence="4 7" id="KW-0833">Ubl conjugation pathway</keyword>
<dbReference type="GO" id="GO:0005524">
    <property type="term" value="F:ATP binding"/>
    <property type="evidence" value="ECO:0007669"/>
    <property type="project" value="UniProtKB-UniRule"/>
</dbReference>
<dbReference type="Pfam" id="PF00179">
    <property type="entry name" value="UQ_con"/>
    <property type="match status" value="1"/>
</dbReference>
<evidence type="ECO:0000256" key="2">
    <source>
        <dbReference type="ARBA" id="ARBA00022679"/>
    </source>
</evidence>
<dbReference type="PANTHER" id="PTHR24067">
    <property type="entry name" value="UBIQUITIN-CONJUGATING ENZYME E2"/>
    <property type="match status" value="1"/>
</dbReference>
<dbReference type="PROSITE" id="PS00183">
    <property type="entry name" value="UBC_1"/>
    <property type="match status" value="1"/>
</dbReference>
<dbReference type="InterPro" id="IPR016135">
    <property type="entry name" value="UBQ-conjugating_enzyme/RWD"/>
</dbReference>
<sequence length="176" mass="19740">MENCYPTTSSLKIAKELKEVFDSNIEGITLLCNEVNITELLAIIDGPKDTPFENGKFKIKLIFPPSYPFDPPKGYFLTKIFHPNVAPGSGEICVDTLKKDWQSTFGVKHILLTIRCLLIEPNPASALNEEAGKLLLEQYEQYCDQARIFTEVHASDHLKAKLSQSNKNKIAAHDSM</sequence>
<evidence type="ECO:0000313" key="9">
    <source>
        <dbReference type="EMBL" id="KAL3319697.1"/>
    </source>
</evidence>
<dbReference type="InterPro" id="IPR023313">
    <property type="entry name" value="UBQ-conjugating_AS"/>
</dbReference>
<protein>
    <recommendedName>
        <fullName evidence="1">E2 ubiquitin-conjugating enzyme</fullName>
        <ecNumber evidence="1">2.3.2.23</ecNumber>
    </recommendedName>
</protein>
<dbReference type="SUPFAM" id="SSF54495">
    <property type="entry name" value="UBC-like"/>
    <property type="match status" value="1"/>
</dbReference>
<organism evidence="9 10">
    <name type="scientific">Cichlidogyrus casuarinus</name>
    <dbReference type="NCBI Taxonomy" id="1844966"/>
    <lineage>
        <taxon>Eukaryota</taxon>
        <taxon>Metazoa</taxon>
        <taxon>Spiralia</taxon>
        <taxon>Lophotrochozoa</taxon>
        <taxon>Platyhelminthes</taxon>
        <taxon>Monogenea</taxon>
        <taxon>Monopisthocotylea</taxon>
        <taxon>Dactylogyridea</taxon>
        <taxon>Ancyrocephalidae</taxon>
        <taxon>Cichlidogyrus</taxon>
    </lineage>
</organism>
<accession>A0ABD2QJM4</accession>
<name>A0ABD2QJM4_9PLAT</name>
<feature type="domain" description="UBC core" evidence="8">
    <location>
        <begin position="8"/>
        <end position="155"/>
    </location>
</feature>
<dbReference type="Gene3D" id="3.10.110.10">
    <property type="entry name" value="Ubiquitin Conjugating Enzyme"/>
    <property type="match status" value="1"/>
</dbReference>
<keyword evidence="5 7" id="KW-0067">ATP-binding</keyword>
<reference evidence="9 10" key="1">
    <citation type="submission" date="2024-11" db="EMBL/GenBank/DDBJ databases">
        <title>Adaptive evolution of stress response genes in parasites aligns with host niche diversity.</title>
        <authorList>
            <person name="Hahn C."/>
            <person name="Resl P."/>
        </authorList>
    </citation>
    <scope>NUCLEOTIDE SEQUENCE [LARGE SCALE GENOMIC DNA]</scope>
    <source>
        <strain evidence="9">EGGRZ-B1_66</strain>
        <tissue evidence="9">Body</tissue>
    </source>
</reference>
<dbReference type="EC" id="2.3.2.23" evidence="1"/>
<evidence type="ECO:0000259" key="8">
    <source>
        <dbReference type="PROSITE" id="PS50127"/>
    </source>
</evidence>
<evidence type="ECO:0000313" key="10">
    <source>
        <dbReference type="Proteomes" id="UP001626550"/>
    </source>
</evidence>
<keyword evidence="2" id="KW-0808">Transferase</keyword>
<dbReference type="PROSITE" id="PS50127">
    <property type="entry name" value="UBC_2"/>
    <property type="match status" value="1"/>
</dbReference>
<gene>
    <name evidence="9" type="primary">UBE2S</name>
    <name evidence="9" type="ORF">Ciccas_001626</name>
</gene>
<dbReference type="SMART" id="SM00212">
    <property type="entry name" value="UBCc"/>
    <property type="match status" value="1"/>
</dbReference>
<evidence type="ECO:0000256" key="1">
    <source>
        <dbReference type="ARBA" id="ARBA00012486"/>
    </source>
</evidence>
<evidence type="ECO:0000256" key="7">
    <source>
        <dbReference type="RuleBase" id="RU362109"/>
    </source>
</evidence>
<dbReference type="InterPro" id="IPR000608">
    <property type="entry name" value="UBC"/>
</dbReference>
<dbReference type="AlphaFoldDB" id="A0ABD2QJM4"/>
<dbReference type="CDD" id="cd23804">
    <property type="entry name" value="UBCc_UBE2S"/>
    <property type="match status" value="1"/>
</dbReference>
<feature type="active site" description="Glycyl thioester intermediate" evidence="6">
    <location>
        <position position="93"/>
    </location>
</feature>
<evidence type="ECO:0000256" key="3">
    <source>
        <dbReference type="ARBA" id="ARBA00022741"/>
    </source>
</evidence>
<dbReference type="InterPro" id="IPR050113">
    <property type="entry name" value="Ub_conjugating_enzyme"/>
</dbReference>
<dbReference type="GO" id="GO:0061631">
    <property type="term" value="F:ubiquitin conjugating enzyme activity"/>
    <property type="evidence" value="ECO:0007669"/>
    <property type="project" value="UniProtKB-EC"/>
</dbReference>
<dbReference type="FunFam" id="3.10.110.10:FF:000031">
    <property type="entry name" value="Ubiquitin-conjugating enzyme E2 22"/>
    <property type="match status" value="1"/>
</dbReference>
<keyword evidence="3 7" id="KW-0547">Nucleotide-binding</keyword>
<dbReference type="EMBL" id="JBJKFK010000109">
    <property type="protein sequence ID" value="KAL3319697.1"/>
    <property type="molecule type" value="Genomic_DNA"/>
</dbReference>
<comment type="caution">
    <text evidence="9">The sequence shown here is derived from an EMBL/GenBank/DDBJ whole genome shotgun (WGS) entry which is preliminary data.</text>
</comment>